<protein>
    <submittedName>
        <fullName evidence="6">MurR/RpiR family transcriptional regulator</fullName>
    </submittedName>
</protein>
<keyword evidence="2" id="KW-0238">DNA-binding</keyword>
<evidence type="ECO:0000256" key="3">
    <source>
        <dbReference type="ARBA" id="ARBA00023163"/>
    </source>
</evidence>
<keyword evidence="1" id="KW-0805">Transcription regulation</keyword>
<name>A0A926HLZ5_9FIRM</name>
<dbReference type="EMBL" id="JACRSO010000002">
    <property type="protein sequence ID" value="MBC8528994.1"/>
    <property type="molecule type" value="Genomic_DNA"/>
</dbReference>
<dbReference type="InterPro" id="IPR035472">
    <property type="entry name" value="RpiR-like_SIS"/>
</dbReference>
<feature type="domain" description="SIS" evidence="5">
    <location>
        <begin position="122"/>
        <end position="259"/>
    </location>
</feature>
<dbReference type="Gene3D" id="3.40.50.10490">
    <property type="entry name" value="Glucose-6-phosphate isomerase like protein, domain 1"/>
    <property type="match status" value="1"/>
</dbReference>
<dbReference type="Pfam" id="PF01380">
    <property type="entry name" value="SIS"/>
    <property type="match status" value="1"/>
</dbReference>
<evidence type="ECO:0000256" key="2">
    <source>
        <dbReference type="ARBA" id="ARBA00023125"/>
    </source>
</evidence>
<gene>
    <name evidence="6" type="ORF">H8699_06105</name>
</gene>
<comment type="caution">
    <text evidence="6">The sequence shown here is derived from an EMBL/GenBank/DDBJ whole genome shotgun (WGS) entry which is preliminary data.</text>
</comment>
<dbReference type="Proteomes" id="UP000654279">
    <property type="component" value="Unassembled WGS sequence"/>
</dbReference>
<dbReference type="PANTHER" id="PTHR30514:SF18">
    <property type="entry name" value="RPIR-FAMILY TRANSCRIPTIONAL REGULATOR"/>
    <property type="match status" value="1"/>
</dbReference>
<reference evidence="6" key="1">
    <citation type="submission" date="2020-08" db="EMBL/GenBank/DDBJ databases">
        <title>Genome public.</title>
        <authorList>
            <person name="Liu C."/>
            <person name="Sun Q."/>
        </authorList>
    </citation>
    <scope>NUCLEOTIDE SEQUENCE</scope>
    <source>
        <strain evidence="6">NSJ-44</strain>
    </source>
</reference>
<dbReference type="Pfam" id="PF01418">
    <property type="entry name" value="HTH_6"/>
    <property type="match status" value="1"/>
</dbReference>
<sequence length="286" mass="31700">MDLTMRINSGFKTMSKGQKLIAEYILAHYDKAAFMTAAKLASRIGVSESTVVRFADALGYDGYPKLQRALQEMIRTKLTTVQRIEMTGDQDEASILQSVFKTDMANIRSTLEEIDPEVFSQVVESIFSAKHIYILGLRSAAPLVQFFSYYLSFIFENITVVTSGVSDVFEQIFRAGEGDLLIGVSFPRYSSRTVEGINFAKKNGVKIVSITDSLLSPLASQADLCLVARSDMASFADSMVAAFSLVNALIVAIGSRKKDEISQYFTKLEAVWDEYSVYLGKDRNAN</sequence>
<evidence type="ECO:0000313" key="6">
    <source>
        <dbReference type="EMBL" id="MBC8528994.1"/>
    </source>
</evidence>
<dbReference type="InterPro" id="IPR000281">
    <property type="entry name" value="HTH_RpiR"/>
</dbReference>
<feature type="domain" description="HTH rpiR-type" evidence="4">
    <location>
        <begin position="1"/>
        <end position="77"/>
    </location>
</feature>
<dbReference type="SUPFAM" id="SSF46689">
    <property type="entry name" value="Homeodomain-like"/>
    <property type="match status" value="1"/>
</dbReference>
<dbReference type="GO" id="GO:1901135">
    <property type="term" value="P:carbohydrate derivative metabolic process"/>
    <property type="evidence" value="ECO:0007669"/>
    <property type="project" value="InterPro"/>
</dbReference>
<dbReference type="InterPro" id="IPR046348">
    <property type="entry name" value="SIS_dom_sf"/>
</dbReference>
<dbReference type="Gene3D" id="1.10.10.10">
    <property type="entry name" value="Winged helix-like DNA-binding domain superfamily/Winged helix DNA-binding domain"/>
    <property type="match status" value="1"/>
</dbReference>
<dbReference type="InterPro" id="IPR036388">
    <property type="entry name" value="WH-like_DNA-bd_sf"/>
</dbReference>
<dbReference type="SUPFAM" id="SSF53697">
    <property type="entry name" value="SIS domain"/>
    <property type="match status" value="1"/>
</dbReference>
<keyword evidence="7" id="KW-1185">Reference proteome</keyword>
<evidence type="ECO:0000259" key="5">
    <source>
        <dbReference type="PROSITE" id="PS51464"/>
    </source>
</evidence>
<dbReference type="InterPro" id="IPR001347">
    <property type="entry name" value="SIS_dom"/>
</dbReference>
<dbReference type="AlphaFoldDB" id="A0A926HLZ5"/>
<evidence type="ECO:0000259" key="4">
    <source>
        <dbReference type="PROSITE" id="PS51071"/>
    </source>
</evidence>
<dbReference type="InterPro" id="IPR047640">
    <property type="entry name" value="RpiR-like"/>
</dbReference>
<dbReference type="InterPro" id="IPR009057">
    <property type="entry name" value="Homeodomain-like_sf"/>
</dbReference>
<dbReference type="PANTHER" id="PTHR30514">
    <property type="entry name" value="GLUCOKINASE"/>
    <property type="match status" value="1"/>
</dbReference>
<organism evidence="6 7">
    <name type="scientific">Luoshenia tenuis</name>
    <dbReference type="NCBI Taxonomy" id="2763654"/>
    <lineage>
        <taxon>Bacteria</taxon>
        <taxon>Bacillati</taxon>
        <taxon>Bacillota</taxon>
        <taxon>Clostridia</taxon>
        <taxon>Christensenellales</taxon>
        <taxon>Christensenellaceae</taxon>
        <taxon>Luoshenia</taxon>
    </lineage>
</organism>
<evidence type="ECO:0000256" key="1">
    <source>
        <dbReference type="ARBA" id="ARBA00023015"/>
    </source>
</evidence>
<dbReference type="PROSITE" id="PS51464">
    <property type="entry name" value="SIS"/>
    <property type="match status" value="1"/>
</dbReference>
<dbReference type="GO" id="GO:0003677">
    <property type="term" value="F:DNA binding"/>
    <property type="evidence" value="ECO:0007669"/>
    <property type="project" value="UniProtKB-KW"/>
</dbReference>
<dbReference type="CDD" id="cd05013">
    <property type="entry name" value="SIS_RpiR"/>
    <property type="match status" value="1"/>
</dbReference>
<dbReference type="RefSeq" id="WP_138296067.1">
    <property type="nucleotide sequence ID" value="NZ_JACRSO010000002.1"/>
</dbReference>
<dbReference type="PROSITE" id="PS51071">
    <property type="entry name" value="HTH_RPIR"/>
    <property type="match status" value="1"/>
</dbReference>
<dbReference type="GO" id="GO:0097367">
    <property type="term" value="F:carbohydrate derivative binding"/>
    <property type="evidence" value="ECO:0007669"/>
    <property type="project" value="InterPro"/>
</dbReference>
<accession>A0A926HLZ5</accession>
<dbReference type="GO" id="GO:0003700">
    <property type="term" value="F:DNA-binding transcription factor activity"/>
    <property type="evidence" value="ECO:0007669"/>
    <property type="project" value="InterPro"/>
</dbReference>
<proteinExistence type="predicted"/>
<keyword evidence="3" id="KW-0804">Transcription</keyword>
<evidence type="ECO:0000313" key="7">
    <source>
        <dbReference type="Proteomes" id="UP000654279"/>
    </source>
</evidence>